<dbReference type="InterPro" id="IPR035472">
    <property type="entry name" value="RpiR-like_SIS"/>
</dbReference>
<dbReference type="GO" id="GO:0003677">
    <property type="term" value="F:DNA binding"/>
    <property type="evidence" value="ECO:0007669"/>
    <property type="project" value="UniProtKB-KW"/>
</dbReference>
<dbReference type="InterPro" id="IPR001347">
    <property type="entry name" value="SIS_dom"/>
</dbReference>
<dbReference type="PROSITE" id="PS51071">
    <property type="entry name" value="HTH_RPIR"/>
    <property type="match status" value="1"/>
</dbReference>
<evidence type="ECO:0000259" key="4">
    <source>
        <dbReference type="PROSITE" id="PS51071"/>
    </source>
</evidence>
<dbReference type="GO" id="GO:1901135">
    <property type="term" value="P:carbohydrate derivative metabolic process"/>
    <property type="evidence" value="ECO:0007669"/>
    <property type="project" value="InterPro"/>
</dbReference>
<feature type="domain" description="SIS" evidence="5">
    <location>
        <begin position="124"/>
        <end position="265"/>
    </location>
</feature>
<dbReference type="PROSITE" id="PS51464">
    <property type="entry name" value="SIS"/>
    <property type="match status" value="1"/>
</dbReference>
<dbReference type="EMBL" id="WITJ01000009">
    <property type="protein sequence ID" value="MQW39772.1"/>
    <property type="molecule type" value="Genomic_DNA"/>
</dbReference>
<dbReference type="CDD" id="cd05013">
    <property type="entry name" value="SIS_RpiR"/>
    <property type="match status" value="1"/>
</dbReference>
<protein>
    <submittedName>
        <fullName evidence="6">SIS domain-containing protein</fullName>
    </submittedName>
</protein>
<comment type="caution">
    <text evidence="6">The sequence shown here is derived from an EMBL/GenBank/DDBJ whole genome shotgun (WGS) entry which is preliminary data.</text>
</comment>
<evidence type="ECO:0000256" key="1">
    <source>
        <dbReference type="ARBA" id="ARBA00023015"/>
    </source>
</evidence>
<feature type="domain" description="HTH rpiR-type" evidence="4">
    <location>
        <begin position="2"/>
        <end position="78"/>
    </location>
</feature>
<keyword evidence="3" id="KW-0804">Transcription</keyword>
<dbReference type="PANTHER" id="PTHR30514:SF1">
    <property type="entry name" value="HTH-TYPE TRANSCRIPTIONAL REGULATOR HEXR-RELATED"/>
    <property type="match status" value="1"/>
</dbReference>
<dbReference type="Proteomes" id="UP000439550">
    <property type="component" value="Unassembled WGS sequence"/>
</dbReference>
<dbReference type="InterPro" id="IPR000281">
    <property type="entry name" value="HTH_RpiR"/>
</dbReference>
<evidence type="ECO:0000313" key="7">
    <source>
        <dbReference type="Proteomes" id="UP000439550"/>
    </source>
</evidence>
<dbReference type="InterPro" id="IPR047640">
    <property type="entry name" value="RpiR-like"/>
</dbReference>
<dbReference type="InterPro" id="IPR009057">
    <property type="entry name" value="Homeodomain-like_sf"/>
</dbReference>
<evidence type="ECO:0000256" key="2">
    <source>
        <dbReference type="ARBA" id="ARBA00023125"/>
    </source>
</evidence>
<dbReference type="RefSeq" id="WP_153496439.1">
    <property type="nucleotide sequence ID" value="NZ_CAXYUY010000008.1"/>
</dbReference>
<dbReference type="Gene3D" id="1.10.10.10">
    <property type="entry name" value="Winged helix-like DNA-binding domain superfamily/Winged helix DNA-binding domain"/>
    <property type="match status" value="1"/>
</dbReference>
<dbReference type="GO" id="GO:0003700">
    <property type="term" value="F:DNA-binding transcription factor activity"/>
    <property type="evidence" value="ECO:0007669"/>
    <property type="project" value="InterPro"/>
</dbReference>
<evidence type="ECO:0000256" key="3">
    <source>
        <dbReference type="ARBA" id="ARBA00023163"/>
    </source>
</evidence>
<name>A0A7X2D1T4_9LACT</name>
<evidence type="ECO:0000259" key="5">
    <source>
        <dbReference type="PROSITE" id="PS51464"/>
    </source>
</evidence>
<dbReference type="Pfam" id="PF01380">
    <property type="entry name" value="SIS"/>
    <property type="match status" value="1"/>
</dbReference>
<dbReference type="InterPro" id="IPR036388">
    <property type="entry name" value="WH-like_DNA-bd_sf"/>
</dbReference>
<dbReference type="Gene3D" id="3.40.50.10490">
    <property type="entry name" value="Glucose-6-phosphate isomerase like protein, domain 1"/>
    <property type="match status" value="1"/>
</dbReference>
<dbReference type="InterPro" id="IPR046348">
    <property type="entry name" value="SIS_dom_sf"/>
</dbReference>
<dbReference type="AlphaFoldDB" id="A0A7X2D1T4"/>
<accession>A0A7X2D1T4</accession>
<sequence length="282" mass="31408">MTSLVSRINSYYDGLSKADQKISDFLIENIDTAARLSIQDFALATSVSTATISRYAKKIGFDSFQELKLAIHATDTDQKQSDDFFSELSIKDSYKEILSKSFNSNISSLDATLHLISEADLKKTMTVLLKAQTIGFFGLGGSNTIASLAFHKFIRMPLKTVYHQDFHYQQMLATKLSKKDCAFVISHTGRNKDTLRLVEILKKHHVPVIAITSFANSPLANQADVALVSVSEEISFRPEAVASTVSQISLLDAIFMMYGMKQQDKTESTIKDIRETIKASRL</sequence>
<keyword evidence="1" id="KW-0805">Transcription regulation</keyword>
<dbReference type="Pfam" id="PF01418">
    <property type="entry name" value="HTH_6"/>
    <property type="match status" value="1"/>
</dbReference>
<dbReference type="SUPFAM" id="SSF53697">
    <property type="entry name" value="SIS domain"/>
    <property type="match status" value="1"/>
</dbReference>
<organism evidence="6 7">
    <name type="scientific">Lactococcus hircilactis</name>
    <dbReference type="NCBI Taxonomy" id="1494462"/>
    <lineage>
        <taxon>Bacteria</taxon>
        <taxon>Bacillati</taxon>
        <taxon>Bacillota</taxon>
        <taxon>Bacilli</taxon>
        <taxon>Lactobacillales</taxon>
        <taxon>Streptococcaceae</taxon>
        <taxon>Lactococcus</taxon>
    </lineage>
</organism>
<dbReference type="GO" id="GO:0097367">
    <property type="term" value="F:carbohydrate derivative binding"/>
    <property type="evidence" value="ECO:0007669"/>
    <property type="project" value="InterPro"/>
</dbReference>
<gene>
    <name evidence="6" type="ORF">GHI93_07520</name>
</gene>
<reference evidence="6 7" key="1">
    <citation type="submission" date="2019-10" db="EMBL/GenBank/DDBJ databases">
        <authorList>
            <person name="Dong K."/>
        </authorList>
    </citation>
    <scope>NUCLEOTIDE SEQUENCE [LARGE SCALE GENOMIC DNA]</scope>
    <source>
        <strain evidence="6 7">DSM 28960</strain>
    </source>
</reference>
<dbReference type="SUPFAM" id="SSF46689">
    <property type="entry name" value="Homeodomain-like"/>
    <property type="match status" value="1"/>
</dbReference>
<dbReference type="OrthoDB" id="3684496at2"/>
<keyword evidence="2" id="KW-0238">DNA-binding</keyword>
<dbReference type="PANTHER" id="PTHR30514">
    <property type="entry name" value="GLUCOKINASE"/>
    <property type="match status" value="1"/>
</dbReference>
<keyword evidence="7" id="KW-1185">Reference proteome</keyword>
<proteinExistence type="predicted"/>
<evidence type="ECO:0000313" key="6">
    <source>
        <dbReference type="EMBL" id="MQW39772.1"/>
    </source>
</evidence>